<evidence type="ECO:0000313" key="1">
    <source>
        <dbReference type="EMBL" id="TXH92279.1"/>
    </source>
</evidence>
<gene>
    <name evidence="1" type="primary">traW</name>
    <name evidence="1" type="ORF">E6Q80_00640</name>
</gene>
<protein>
    <submittedName>
        <fullName evidence="1">Type-F conjugative transfer system protein TraW</fullName>
    </submittedName>
</protein>
<name>A0A5C7T938_THASP</name>
<dbReference type="Proteomes" id="UP000321192">
    <property type="component" value="Unassembled WGS sequence"/>
</dbReference>
<evidence type="ECO:0000313" key="2">
    <source>
        <dbReference type="Proteomes" id="UP000321192"/>
    </source>
</evidence>
<dbReference type="InterPro" id="IPR014114">
    <property type="entry name" value="TraW"/>
</dbReference>
<organism evidence="1 2">
    <name type="scientific">Thauera aminoaromatica</name>
    <dbReference type="NCBI Taxonomy" id="164330"/>
    <lineage>
        <taxon>Bacteria</taxon>
        <taxon>Pseudomonadati</taxon>
        <taxon>Pseudomonadota</taxon>
        <taxon>Betaproteobacteria</taxon>
        <taxon>Rhodocyclales</taxon>
        <taxon>Zoogloeaceae</taxon>
        <taxon>Thauera</taxon>
    </lineage>
</organism>
<reference evidence="1 2" key="1">
    <citation type="submission" date="2018-09" db="EMBL/GenBank/DDBJ databases">
        <title>Metagenome Assembled Genomes from an Advanced Water Purification Facility.</title>
        <authorList>
            <person name="Stamps B.W."/>
            <person name="Spear J.R."/>
        </authorList>
    </citation>
    <scope>NUCLEOTIDE SEQUENCE [LARGE SCALE GENOMIC DNA]</scope>
    <source>
        <strain evidence="1">Bin_27_1</strain>
    </source>
</reference>
<sequence length="233" mass="26280">MDQGRCNQGQGLRPFLVWNSVQGTPRMLASRAFASAATIFALMSSTAYAMESIGPVNPIEEPSMLEEIHKKLRELEATGEMERFKEEFVENTKRSVEEPPPVQNVITTREARSYHIDPTWTAPNTITTPDGKHVVQAGDSINPLDYITWSRKFLFFDGRDSRQVELAAQIITAEKGAVRAILVAGRPLDLTRTWKRQVYFDQGGSLVRKFGIRQVPALVYQDGKKLRVDEMLP</sequence>
<dbReference type="NCBIfam" id="TIGR02743">
    <property type="entry name" value="TraW"/>
    <property type="match status" value="1"/>
</dbReference>
<accession>A0A5C7T938</accession>
<comment type="caution">
    <text evidence="1">The sequence shown here is derived from an EMBL/GenBank/DDBJ whole genome shotgun (WGS) entry which is preliminary data.</text>
</comment>
<proteinExistence type="predicted"/>
<dbReference type="AlphaFoldDB" id="A0A5C7T938"/>
<dbReference type="EMBL" id="SSFD01000012">
    <property type="protein sequence ID" value="TXH92279.1"/>
    <property type="molecule type" value="Genomic_DNA"/>
</dbReference>